<proteinExistence type="predicted"/>
<protein>
    <submittedName>
        <fullName evidence="1">Uncharacterized protein</fullName>
    </submittedName>
</protein>
<evidence type="ECO:0000313" key="2">
    <source>
        <dbReference type="Proteomes" id="UP000058857"/>
    </source>
</evidence>
<dbReference type="EMBL" id="CP012029">
    <property type="protein sequence ID" value="ALO27128.1"/>
    <property type="molecule type" value="Genomic_DNA"/>
</dbReference>
<name>A0A0S2IU26_LEPBO</name>
<organism evidence="1">
    <name type="scientific">Leptospira borgpetersenii serovar Ballum</name>
    <dbReference type="NCBI Taxonomy" id="280505"/>
    <lineage>
        <taxon>Bacteria</taxon>
        <taxon>Pseudomonadati</taxon>
        <taxon>Spirochaetota</taxon>
        <taxon>Spirochaetia</taxon>
        <taxon>Leptospirales</taxon>
        <taxon>Leptospiraceae</taxon>
        <taxon>Leptospira</taxon>
    </lineage>
</organism>
<evidence type="ECO:0000313" key="1">
    <source>
        <dbReference type="EMBL" id="ALO27128.1"/>
    </source>
</evidence>
<dbReference type="PATRIC" id="fig|280505.15.peg.2839"/>
<gene>
    <name evidence="1" type="ORF">LBBP_02912</name>
</gene>
<accession>A0A0S2IU26</accession>
<reference evidence="1 2" key="1">
    <citation type="journal article" date="2015" name="PLoS Negl. Trop. Dis.">
        <title>Distribution of Plasmids in Distinct Leptospira Pathogenic Species.</title>
        <authorList>
            <person name="Wang Y."/>
            <person name="Zhuang X."/>
            <person name="Zhong Y."/>
            <person name="Zhang C."/>
            <person name="Zhang Y."/>
            <person name="Zeng L."/>
            <person name="Zhu Y."/>
            <person name="He P."/>
            <person name="Dong K."/>
            <person name="Pal U."/>
            <person name="Guo X."/>
            <person name="Qin J."/>
        </authorList>
    </citation>
    <scope>NUCLEOTIDE SEQUENCE [LARGE SCALE GENOMIC DNA]</scope>
    <source>
        <strain evidence="1 2">56604</strain>
    </source>
</reference>
<dbReference type="Proteomes" id="UP000058857">
    <property type="component" value="Chromosome 1"/>
</dbReference>
<sequence>MFRYVVMWELRFFIKISRLDLDSLIRGNFPFSKTVQIGVCV</sequence>
<dbReference type="AlphaFoldDB" id="A0A0S2IU26"/>